<name>A0A2P2JTW7_RHIMU</name>
<dbReference type="AlphaFoldDB" id="A0A2P2JTW7"/>
<keyword evidence="1" id="KW-0472">Membrane</keyword>
<protein>
    <submittedName>
        <fullName evidence="2">Uncharacterized protein</fullName>
    </submittedName>
</protein>
<feature type="transmembrane region" description="Helical" evidence="1">
    <location>
        <begin position="97"/>
        <end position="126"/>
    </location>
</feature>
<evidence type="ECO:0000313" key="2">
    <source>
        <dbReference type="EMBL" id="MBW96912.1"/>
    </source>
</evidence>
<sequence>MRTRQQQDQQSRIFYELSALVLYLLRSPPTSIPISDQAPAEIPPDSVSQSLSSRRSSPAATQISPAGLVSLLLGISLTLMLCGSVTFFLGFMLMPCVLGLVMVFYVAAVVSTISMLGRSLICYAIASTSSRKEIPGKNDSCPHYALILINFERNFFFFFLPSFLSLFWYNDSLFGV</sequence>
<feature type="transmembrane region" description="Helical" evidence="1">
    <location>
        <begin position="147"/>
        <end position="169"/>
    </location>
</feature>
<evidence type="ECO:0000256" key="1">
    <source>
        <dbReference type="SAM" id="Phobius"/>
    </source>
</evidence>
<reference evidence="2" key="1">
    <citation type="submission" date="2018-02" db="EMBL/GenBank/DDBJ databases">
        <title>Rhizophora mucronata_Transcriptome.</title>
        <authorList>
            <person name="Meera S.P."/>
            <person name="Sreeshan A."/>
            <person name="Augustine A."/>
        </authorList>
    </citation>
    <scope>NUCLEOTIDE SEQUENCE</scope>
    <source>
        <tissue evidence="2">Leaf</tissue>
    </source>
</reference>
<dbReference type="PANTHER" id="PTHR34781:SF2">
    <property type="entry name" value="TRANSMEMBRANE PROTEIN"/>
    <property type="match status" value="1"/>
</dbReference>
<proteinExistence type="predicted"/>
<organism evidence="2">
    <name type="scientific">Rhizophora mucronata</name>
    <name type="common">Asiatic mangrove</name>
    <dbReference type="NCBI Taxonomy" id="61149"/>
    <lineage>
        <taxon>Eukaryota</taxon>
        <taxon>Viridiplantae</taxon>
        <taxon>Streptophyta</taxon>
        <taxon>Embryophyta</taxon>
        <taxon>Tracheophyta</taxon>
        <taxon>Spermatophyta</taxon>
        <taxon>Magnoliopsida</taxon>
        <taxon>eudicotyledons</taxon>
        <taxon>Gunneridae</taxon>
        <taxon>Pentapetalae</taxon>
        <taxon>rosids</taxon>
        <taxon>fabids</taxon>
        <taxon>Malpighiales</taxon>
        <taxon>Rhizophoraceae</taxon>
        <taxon>Rhizophora</taxon>
    </lineage>
</organism>
<keyword evidence="1" id="KW-1133">Transmembrane helix</keyword>
<accession>A0A2P2JTW7</accession>
<dbReference type="PANTHER" id="PTHR34781">
    <property type="entry name" value="TRANSMEMBRANE PROTEIN"/>
    <property type="match status" value="1"/>
</dbReference>
<dbReference type="EMBL" id="GGEC01016429">
    <property type="protein sequence ID" value="MBW96912.1"/>
    <property type="molecule type" value="Transcribed_RNA"/>
</dbReference>
<keyword evidence="1" id="KW-0812">Transmembrane</keyword>
<feature type="transmembrane region" description="Helical" evidence="1">
    <location>
        <begin position="63"/>
        <end position="91"/>
    </location>
</feature>